<evidence type="ECO:0000256" key="7">
    <source>
        <dbReference type="ARBA" id="ARBA00022553"/>
    </source>
</evidence>
<dbReference type="GO" id="GO:0140955">
    <property type="term" value="F:histone H3K36 trimethyltransferase activity"/>
    <property type="evidence" value="ECO:0007669"/>
    <property type="project" value="UniProtKB-EC"/>
</dbReference>
<dbReference type="SMART" id="SM00456">
    <property type="entry name" value="WW"/>
    <property type="match status" value="1"/>
</dbReference>
<feature type="compositionally biased region" description="Basic and acidic residues" evidence="33">
    <location>
        <begin position="220"/>
        <end position="229"/>
    </location>
</feature>
<evidence type="ECO:0000256" key="28">
    <source>
        <dbReference type="ARBA" id="ARBA00048985"/>
    </source>
</evidence>
<dbReference type="GO" id="GO:0006355">
    <property type="term" value="P:regulation of DNA-templated transcription"/>
    <property type="evidence" value="ECO:0007669"/>
    <property type="project" value="InterPro"/>
</dbReference>
<evidence type="ECO:0000256" key="20">
    <source>
        <dbReference type="ARBA" id="ARBA00023054"/>
    </source>
</evidence>
<evidence type="ECO:0000256" key="14">
    <source>
        <dbReference type="ARBA" id="ARBA00022782"/>
    </source>
</evidence>
<dbReference type="FunFam" id="1.20.930.10:FF:000004">
    <property type="entry name" value="Histone-lysine N-methyltransferase"/>
    <property type="match status" value="1"/>
</dbReference>
<dbReference type="InterPro" id="IPR001202">
    <property type="entry name" value="WW_dom"/>
</dbReference>
<feature type="compositionally biased region" description="Basic and acidic residues" evidence="33">
    <location>
        <begin position="428"/>
        <end position="453"/>
    </location>
</feature>
<feature type="compositionally biased region" description="Polar residues" evidence="33">
    <location>
        <begin position="1586"/>
        <end position="1598"/>
    </location>
</feature>
<feature type="compositionally biased region" description="Basic and acidic residues" evidence="33">
    <location>
        <begin position="1"/>
        <end position="10"/>
    </location>
</feature>
<dbReference type="GO" id="GO:0005634">
    <property type="term" value="C:nucleus"/>
    <property type="evidence" value="ECO:0007669"/>
    <property type="project" value="UniProtKB-SubCell"/>
</dbReference>
<feature type="compositionally biased region" description="Basic and acidic residues" evidence="33">
    <location>
        <begin position="400"/>
        <end position="411"/>
    </location>
</feature>
<dbReference type="InterPro" id="IPR001214">
    <property type="entry name" value="SET_dom"/>
</dbReference>
<feature type="compositionally biased region" description="Basic and acidic residues" evidence="33">
    <location>
        <begin position="278"/>
        <end position="295"/>
    </location>
</feature>
<keyword evidence="21" id="KW-0051">Antiviral defense</keyword>
<dbReference type="PROSITE" id="PS50868">
    <property type="entry name" value="POST_SET"/>
    <property type="match status" value="1"/>
</dbReference>
<feature type="compositionally biased region" description="Basic and acidic residues" evidence="33">
    <location>
        <begin position="463"/>
        <end position="563"/>
    </location>
</feature>
<evidence type="ECO:0000256" key="1">
    <source>
        <dbReference type="ARBA" id="ARBA00004123"/>
    </source>
</evidence>
<dbReference type="FunFam" id="2.170.270.10:FF:000016">
    <property type="entry name" value="Histone-lysine N-methyltransferase"/>
    <property type="match status" value="1"/>
</dbReference>
<evidence type="ECO:0000256" key="22">
    <source>
        <dbReference type="ARBA" id="ARBA00023159"/>
    </source>
</evidence>
<dbReference type="EC" id="2.1.1.359" evidence="3"/>
<evidence type="ECO:0000256" key="15">
    <source>
        <dbReference type="ARBA" id="ARBA00022833"/>
    </source>
</evidence>
<feature type="compositionally biased region" description="Basic and acidic residues" evidence="33">
    <location>
        <begin position="344"/>
        <end position="373"/>
    </location>
</feature>
<dbReference type="PANTHER" id="PTHR46711:SF1">
    <property type="entry name" value="HISTONE-LYSINE N-METHYLTRANSFERASE SETD2"/>
    <property type="match status" value="1"/>
</dbReference>
<feature type="region of interest" description="Disordered" evidence="33">
    <location>
        <begin position="2270"/>
        <end position="2292"/>
    </location>
</feature>
<feature type="compositionally biased region" description="Basic and acidic residues" evidence="33">
    <location>
        <begin position="2353"/>
        <end position="2373"/>
    </location>
</feature>
<keyword evidence="15" id="KW-0862">Zinc</keyword>
<feature type="compositionally biased region" description="Basic and acidic residues" evidence="33">
    <location>
        <begin position="664"/>
        <end position="682"/>
    </location>
</feature>
<feature type="region of interest" description="Disordered" evidence="33">
    <location>
        <begin position="2865"/>
        <end position="2913"/>
    </location>
</feature>
<keyword evidence="7" id="KW-0597">Phosphoprotein</keyword>
<accession>A0AAD1RYY5</accession>
<evidence type="ECO:0000256" key="33">
    <source>
        <dbReference type="SAM" id="MobiDB-lite"/>
    </source>
</evidence>
<feature type="compositionally biased region" description="Basic and acidic residues" evidence="33">
    <location>
        <begin position="577"/>
        <end position="587"/>
    </location>
</feature>
<dbReference type="PROSITE" id="PS50020">
    <property type="entry name" value="WW_DOMAIN_2"/>
    <property type="match status" value="1"/>
</dbReference>
<keyword evidence="6" id="KW-1017">Isopeptide bond</keyword>
<keyword evidence="12" id="KW-0479">Metal-binding</keyword>
<dbReference type="GO" id="GO:0051607">
    <property type="term" value="P:defense response to virus"/>
    <property type="evidence" value="ECO:0007669"/>
    <property type="project" value="UniProtKB-KW"/>
</dbReference>
<feature type="compositionally biased region" description="Polar residues" evidence="33">
    <location>
        <begin position="2490"/>
        <end position="2501"/>
    </location>
</feature>
<keyword evidence="10" id="KW-0808">Transferase</keyword>
<keyword evidence="5" id="KW-0217">Developmental protein</keyword>
<evidence type="ECO:0000259" key="37">
    <source>
        <dbReference type="PROSITE" id="PS51215"/>
    </source>
</evidence>
<dbReference type="InterPro" id="IPR003616">
    <property type="entry name" value="Post-SET_dom"/>
</dbReference>
<keyword evidence="4" id="KW-0158">Chromosome</keyword>
<feature type="compositionally biased region" description="Basic and acidic residues" evidence="33">
    <location>
        <begin position="308"/>
        <end position="336"/>
    </location>
</feature>
<evidence type="ECO:0000256" key="18">
    <source>
        <dbReference type="ARBA" id="ARBA00022859"/>
    </source>
</evidence>
<evidence type="ECO:0000256" key="32">
    <source>
        <dbReference type="ARBA" id="ARBA00078443"/>
    </source>
</evidence>
<evidence type="ECO:0000256" key="13">
    <source>
        <dbReference type="ARBA" id="ARBA00022763"/>
    </source>
</evidence>
<comment type="catalytic activity">
    <reaction evidence="27">
        <text>L-lysyl(36)-[histone H3] + 3 S-adenosyl-L-methionine = N(6),N(6),N(6)-trimethyl-L-lysyl(36)-[histone H3] + 3 S-adenosyl-L-homocysteine + 3 H(+)</text>
        <dbReference type="Rhea" id="RHEA:60324"/>
        <dbReference type="Rhea" id="RHEA-COMP:9785"/>
        <dbReference type="Rhea" id="RHEA-COMP:15536"/>
        <dbReference type="ChEBI" id="CHEBI:15378"/>
        <dbReference type="ChEBI" id="CHEBI:29969"/>
        <dbReference type="ChEBI" id="CHEBI:57856"/>
        <dbReference type="ChEBI" id="CHEBI:59789"/>
        <dbReference type="ChEBI" id="CHEBI:61961"/>
        <dbReference type="EC" id="2.1.1.359"/>
    </reaction>
</comment>
<evidence type="ECO:0000256" key="9">
    <source>
        <dbReference type="ARBA" id="ARBA00022603"/>
    </source>
</evidence>
<feature type="compositionally biased region" description="Pro residues" evidence="33">
    <location>
        <begin position="2729"/>
        <end position="2739"/>
    </location>
</feature>
<feature type="compositionally biased region" description="Polar residues" evidence="33">
    <location>
        <begin position="2275"/>
        <end position="2287"/>
    </location>
</feature>
<dbReference type="InterPro" id="IPR006560">
    <property type="entry name" value="AWS_dom"/>
</dbReference>
<dbReference type="Pfam" id="PF08236">
    <property type="entry name" value="SRI"/>
    <property type="match status" value="1"/>
</dbReference>
<dbReference type="SUPFAM" id="SSF82199">
    <property type="entry name" value="SET domain"/>
    <property type="match status" value="1"/>
</dbReference>
<dbReference type="PANTHER" id="PTHR46711">
    <property type="entry name" value="HISTONE-LYSINE N-METHYLTRANSFERASE SETD2"/>
    <property type="match status" value="1"/>
</dbReference>
<feature type="compositionally biased region" description="Basic and acidic residues" evidence="33">
    <location>
        <begin position="255"/>
        <end position="265"/>
    </location>
</feature>
<feature type="compositionally biased region" description="Basic and acidic residues" evidence="33">
    <location>
        <begin position="2503"/>
        <end position="2513"/>
    </location>
</feature>
<evidence type="ECO:0000256" key="5">
    <source>
        <dbReference type="ARBA" id="ARBA00022473"/>
    </source>
</evidence>
<dbReference type="PROSITE" id="PS51215">
    <property type="entry name" value="AWS"/>
    <property type="match status" value="1"/>
</dbReference>
<feature type="compositionally biased region" description="Basic and acidic residues" evidence="33">
    <location>
        <begin position="2529"/>
        <end position="2539"/>
    </location>
</feature>
<dbReference type="InterPro" id="IPR036020">
    <property type="entry name" value="WW_dom_sf"/>
</dbReference>
<feature type="compositionally biased region" description="Basic and acidic residues" evidence="33">
    <location>
        <begin position="2462"/>
        <end position="2489"/>
    </location>
</feature>
<keyword evidence="13" id="KW-0227">DNA damage</keyword>
<comment type="subcellular location">
    <subcellularLocation>
        <location evidence="2">Chromosome</location>
    </subcellularLocation>
    <subcellularLocation>
        <location evidence="1">Nucleus</location>
    </subcellularLocation>
</comment>
<keyword evidence="20" id="KW-0175">Coiled coil</keyword>
<comment type="catalytic activity">
    <reaction evidence="29">
        <text>L-lysyl-[protein] + 3 S-adenosyl-L-methionine = N(6),N(6),N(6)-trimethyl-L-lysyl-[protein] + 3 S-adenosyl-L-homocysteine + 3 H(+)</text>
        <dbReference type="Rhea" id="RHEA:54192"/>
        <dbReference type="Rhea" id="RHEA-COMP:9752"/>
        <dbReference type="Rhea" id="RHEA-COMP:13826"/>
        <dbReference type="ChEBI" id="CHEBI:15378"/>
        <dbReference type="ChEBI" id="CHEBI:29969"/>
        <dbReference type="ChEBI" id="CHEBI:57856"/>
        <dbReference type="ChEBI" id="CHEBI:59789"/>
        <dbReference type="ChEBI" id="CHEBI:61961"/>
    </reaction>
</comment>
<evidence type="ECO:0000313" key="39">
    <source>
        <dbReference type="Proteomes" id="UP001295444"/>
    </source>
</evidence>
<dbReference type="PROSITE" id="PS50280">
    <property type="entry name" value="SET"/>
    <property type="match status" value="1"/>
</dbReference>
<evidence type="ECO:0000256" key="31">
    <source>
        <dbReference type="ARBA" id="ARBA00075198"/>
    </source>
</evidence>
<evidence type="ECO:0000256" key="27">
    <source>
        <dbReference type="ARBA" id="ARBA00047545"/>
    </source>
</evidence>
<evidence type="ECO:0000259" key="34">
    <source>
        <dbReference type="PROSITE" id="PS50020"/>
    </source>
</evidence>
<comment type="catalytic activity">
    <reaction evidence="28">
        <text>L-lysyl-[protein] + S-adenosyl-L-methionine = N(6)-methyl-L-lysyl-[protein] + S-adenosyl-L-homocysteine + H(+)</text>
        <dbReference type="Rhea" id="RHEA:51736"/>
        <dbReference type="Rhea" id="RHEA-COMP:9752"/>
        <dbReference type="Rhea" id="RHEA-COMP:13053"/>
        <dbReference type="ChEBI" id="CHEBI:15378"/>
        <dbReference type="ChEBI" id="CHEBI:29969"/>
        <dbReference type="ChEBI" id="CHEBI:57856"/>
        <dbReference type="ChEBI" id="CHEBI:59789"/>
        <dbReference type="ChEBI" id="CHEBI:61929"/>
    </reaction>
</comment>
<feature type="domain" description="Post-SET" evidence="36">
    <location>
        <begin position="2102"/>
        <end position="2118"/>
    </location>
</feature>
<feature type="region of interest" description="Disordered" evidence="33">
    <location>
        <begin position="1"/>
        <end position="40"/>
    </location>
</feature>
<feature type="compositionally biased region" description="Polar residues" evidence="33">
    <location>
        <begin position="1633"/>
        <end position="1651"/>
    </location>
</feature>
<gene>
    <name evidence="38" type="ORF">PECUL_23A025771</name>
</gene>
<keyword evidence="11" id="KW-0949">S-adenosyl-L-methionine</keyword>
<evidence type="ECO:0000256" key="30">
    <source>
        <dbReference type="ARBA" id="ARBA00070245"/>
    </source>
</evidence>
<dbReference type="GO" id="GO:0045087">
    <property type="term" value="P:innate immune response"/>
    <property type="evidence" value="ECO:0007669"/>
    <property type="project" value="UniProtKB-KW"/>
</dbReference>
<evidence type="ECO:0000256" key="8">
    <source>
        <dbReference type="ARBA" id="ARBA00022588"/>
    </source>
</evidence>
<feature type="compositionally biased region" description="Low complexity" evidence="33">
    <location>
        <begin position="2719"/>
        <end position="2728"/>
    </location>
</feature>
<dbReference type="InterPro" id="IPR042294">
    <property type="entry name" value="SETD2_animal"/>
</dbReference>
<evidence type="ECO:0000313" key="38">
    <source>
        <dbReference type="EMBL" id="CAH2281809.1"/>
    </source>
</evidence>
<feature type="domain" description="WW" evidence="34">
    <location>
        <begin position="2837"/>
        <end position="2870"/>
    </location>
</feature>
<sequence>MGDFYDPEHPTEEEENGEAKSENPSRAGFGKASTFKGLSSSRFLPKGTKAKVNLEEQGRQKVSFSFSFTKKTFPNRLLTSLVNEKQNESQNAVPSTAEQISKFKMDFSESGGVADELSPPKPKVELGKIHFKKHLLSVTNKLPAPPPPPISVPLPMFAPLVSPVENTQTLETPIKPDVPDPTLLSSKEKSPLSVTSQATLTKQVPIPCYAAKEPPSPLEAEVKSSDSKDFPVVSVVESPSSQKVFEKADLAMPKEYSHIGKEEKGLSSIQNVKPNPSPEKHGSKSKPEPVSKESESDGDSVQTSSSHRSHELKGATSKEKDTKRCSMSLRSDDVGRHSSSRSKSTKDEKYSSYSKSDRDSRYSYSHSRSDRERRRSRSRSRSRSKSRSDRAPRSSSSYSRSERTHYYESDRRYHKSSPYRTRYSRSNADSRTRDSSDSEDDYRRHSRSSDSRRQTSSSSTSYRDSRTSSHSKYDRDSKVELSRDLDRRGRTSSRSEKDFQKSTEKDFKKSSEVDATKKGSPQKENEGKHQKDGDNKMKKDSDDRPQNEADVKPTKGFEDRLLKGTESCLQKYADGILSKDERDKLQNEADSMSPGHVKSRSEDSESGLLKEANARWQNDTDTTSPKDLESRSVKDLESRLLKSVDEKIVKDEADQLQNEADSLPPKDFDISPVKRTEGELKKYAGGRLLKDEDDQLRNEAHTRPLKDVESTSPRDTEGRLQKYSEENSERDIHDRRQNVADTMFPKDVKINPTKDIEGGLLKYDDLKVSKDTNDRPHIGTHARPPKDSESRLERDAESQLHKQDDRKSLKEEYCHLSTEAPTKPDKAAEGKSPKEAEESPFKETEVKIQTKVETRVSFRLRSNLSKVIPPKQDYVTTRSRSSKWDIEKKLPFVSVRKEDCKSVKKEGSANVPVSKKFLELDLHKTLHLDSKPASNLPCSAKLPISDSAKGSSRLSKRKTQVSIKATYEAIPAPDQTDLSLSPRETWNFVTLSSTEDPSPEELSALHYSESSQSCALKIEDSSVDIVNFKANEAIRKPENVVDEPNIVDHSGSSVHSKDDDVHCSPAENKCSPGIADNSTPLSMTESNKLFVNTSRTMETRPLATLVKEVFETPQEDSQCSKQILKNESCVLSPAHNLEPPLRADQSTSEKIKIDLVSCDTKLSTETILDSDETSDDSSSIVQSQPCDLLMAEVSVIPENNAAMHVAEETITCNEMICDKLIEDQSPPAALESGLSDLSTIKRQSEERERIWDEAVLSSEVLAQQQEIPFTNKDKFCLDRCMEKTEKPMENLDTPVVNYATFETESSKKTSSAVIRAVVDYYSDTEESESAESDSEDTDSDDSSMPRNRLHSVVIVPKNSTIAMEDTVSSPSSHSESPILNDEVTKPEHKPLQGELESLPNQIECKIHELQECSPQSDLLVEREEIVPTLTDVSEVQTSGPVLQAQAPGPVLQAQAPGPVLQAQAPGPVLQAPGPVLQAQAPGPVLQAQAPGPVLQAQAPGPVLQAQAPGPVLQAQAPGPVLQAQAPGPVLQAQAPGPVVQAQAPGPVVQAQAPGPVVQAQAPGPVVQAQAPGPVVQAQAPGPEGQLHQSDGVDSTSPPENIELSNGVEKLSKVTLIQELVKINKASSPERENQVTLPSVESNLKTSHNQALPTPAEKPDSRQEKAGSDLVQRPSDFSRIDDGFQAAEDLSGLGWDFSQPEKPSSTYQQPDSSYMYFGYNYPPGIYEAHQSYNKDNGYWDPALHEKPPELIYGKPPMQVPDSLTHCYDEDDEDFNWDSEYGQSLAFHAERPHSERQRENSSVQAHEISSNSTKDHVTAVGKREHMLKADLKERGPFKKRRQELESDYETDADALERKKIKAGLMLSALPKPSGESILCNMDKFRDTQHWKDCSRHGRMPPFFDLIEENVYLTERKKNKSHRDIKRMQCECPPLSKEERSQCEVACGEDCLNRLLMIECSSRCPNGEYCSNRRFQRKQHANVEVILTEKKGWGLLAGQDLKPNAFVLEYCGEVLDHKEFKTRVKEYARNKNIHYYFMALKNDEIIDATQKGNCSRFMNHSCDPNCETQKWTVNGQLRVGFFTTRLVPAGSELTFDYQFQRYGKEAQKCFCGSDNCRGYIGGENRVSIRAAGGKMKKERSRKKDSVDGELEALLENGEGLSDKNQVLSLSRLMVRIETMEQKLTCLKLIRNTQSQSCLKSFLECHGLSLLWIWMAELGDSRGNTSNSIKLQLEIIRTLEILPIPNKNMLEESKILPIIQRWAKTKLAIPHLSEGDGYSSENTSRAHTPLNTPDPAARLNVELEGETPKKLVLRRLKIISENSMDSAVSDAPSEVEVKEAPERVEAQATEESTESQLPKEQEIKYEEKSEEENKPKQLDTAATEEQQLQEPKKDPDPSTDASKVQTPGTEVPETEVKENVKSEETTAVETPSQDEEEGLSDVESERSQEPADKMLDMGDLATKLLEGWKDLKEVYRIPKKSQAEKENHDRWRDTANSGYSATTPKGQGRERDSERSSQRKRRQSPSPPAFYERPPKRGEDSRYETPVSSKKKSRAQDRNKLSTEERRKLFEQEVAQREAQKQQQQMQTLNITSPISYESLPYGTQLPPPFIHYPTGYPIQSFVDPTNPNAGKVLLPTPPIDSVPSPNSYDPSQGMVVNPAMLTPQQVSVVQHVPPPMEVPTQQYVAQGESLVPQEQNVAVLPVPAPNSVPTQSYGVWDPNQQAVAVQQQPQQSQPPYPPPPSQPAIYYQGQACQPMYGVPTAYAQTPQPIVQGYTQAGLQYIPGQQMYAAHPQGVVVQQAPPVPTMVAPGPPQALQQPEMGLPANNLLDLPPPSPPKPKTIVLPPSWKTARDPEGKIYYYHVITRQTQWDPPSWDSPGDEGGSLDHEAEMDLGTPTYDENPMKGSKKAKTAEADTSSELAKKSKEVFRKEMSQFIVQCLNPYRKPDCKIGRINTTEDFKHLARKLTHGVMNKELKYCKNPEDLDCNENVKHKTKEYIKKYMQKFGSVYKPKEDVDFE</sequence>
<evidence type="ECO:0000256" key="3">
    <source>
        <dbReference type="ARBA" id="ARBA00012178"/>
    </source>
</evidence>
<feature type="compositionally biased region" description="Basic and acidic residues" evidence="33">
    <location>
        <begin position="2410"/>
        <end position="2420"/>
    </location>
</feature>
<dbReference type="GO" id="GO:0030154">
    <property type="term" value="P:cell differentiation"/>
    <property type="evidence" value="ECO:0007669"/>
    <property type="project" value="UniProtKB-KW"/>
</dbReference>
<feature type="compositionally biased region" description="Polar residues" evidence="33">
    <location>
        <begin position="2395"/>
        <end position="2404"/>
    </location>
</feature>
<dbReference type="Gene3D" id="2.20.70.10">
    <property type="match status" value="1"/>
</dbReference>
<evidence type="ECO:0000259" key="35">
    <source>
        <dbReference type="PROSITE" id="PS50280"/>
    </source>
</evidence>
<evidence type="ECO:0000256" key="12">
    <source>
        <dbReference type="ARBA" id="ARBA00022723"/>
    </source>
</evidence>
<evidence type="ECO:0000256" key="16">
    <source>
        <dbReference type="ARBA" id="ARBA00022843"/>
    </source>
</evidence>
<dbReference type="GO" id="GO:0006281">
    <property type="term" value="P:DNA repair"/>
    <property type="evidence" value="ECO:0007669"/>
    <property type="project" value="UniProtKB-KW"/>
</dbReference>
<dbReference type="SMART" id="SM00317">
    <property type="entry name" value="SET"/>
    <property type="match status" value="1"/>
</dbReference>
<evidence type="ECO:0000256" key="21">
    <source>
        <dbReference type="ARBA" id="ARBA00023118"/>
    </source>
</evidence>
<feature type="region of interest" description="Disordered" evidence="33">
    <location>
        <begin position="2320"/>
        <end position="2583"/>
    </location>
</feature>
<feature type="compositionally biased region" description="Acidic residues" evidence="33">
    <location>
        <begin position="2428"/>
        <end position="2438"/>
    </location>
</feature>
<dbReference type="CDD" id="cd00201">
    <property type="entry name" value="WW"/>
    <property type="match status" value="1"/>
</dbReference>
<keyword evidence="14" id="KW-0221">Differentiation</keyword>
<name>A0AAD1RYY5_PELCU</name>
<keyword evidence="8" id="KW-0399">Innate immunity</keyword>
<dbReference type="InterPro" id="IPR013257">
    <property type="entry name" value="SRI"/>
</dbReference>
<evidence type="ECO:0000256" key="19">
    <source>
        <dbReference type="ARBA" id="ARBA00023015"/>
    </source>
</evidence>
<dbReference type="GO" id="GO:0005694">
    <property type="term" value="C:chromosome"/>
    <property type="evidence" value="ECO:0007669"/>
    <property type="project" value="UniProtKB-SubCell"/>
</dbReference>
<evidence type="ECO:0000256" key="17">
    <source>
        <dbReference type="ARBA" id="ARBA00022853"/>
    </source>
</evidence>
<evidence type="ECO:0000256" key="6">
    <source>
        <dbReference type="ARBA" id="ARBA00022499"/>
    </source>
</evidence>
<keyword evidence="39" id="KW-1185">Reference proteome</keyword>
<feature type="compositionally biased region" description="Basic residues" evidence="33">
    <location>
        <begin position="374"/>
        <end position="385"/>
    </location>
</feature>
<dbReference type="Gene3D" id="1.10.1740.100">
    <property type="entry name" value="Set2, Rpb1 interacting domain"/>
    <property type="match status" value="1"/>
</dbReference>
<dbReference type="GO" id="GO:0032259">
    <property type="term" value="P:methylation"/>
    <property type="evidence" value="ECO:0007669"/>
    <property type="project" value="UniProtKB-KW"/>
</dbReference>
<feature type="compositionally biased region" description="Basic and acidic residues" evidence="33">
    <location>
        <begin position="2550"/>
        <end position="2576"/>
    </location>
</feature>
<dbReference type="SMART" id="SM00508">
    <property type="entry name" value="PostSET"/>
    <property type="match status" value="1"/>
</dbReference>
<evidence type="ECO:0000256" key="23">
    <source>
        <dbReference type="ARBA" id="ARBA00023163"/>
    </source>
</evidence>
<dbReference type="SUPFAM" id="SSF51045">
    <property type="entry name" value="WW domain"/>
    <property type="match status" value="1"/>
</dbReference>
<feature type="compositionally biased region" description="Basic and acidic residues" evidence="33">
    <location>
        <begin position="1656"/>
        <end position="1666"/>
    </location>
</feature>
<evidence type="ECO:0000256" key="26">
    <source>
        <dbReference type="ARBA" id="ARBA00030091"/>
    </source>
</evidence>
<evidence type="ECO:0000256" key="11">
    <source>
        <dbReference type="ARBA" id="ARBA00022691"/>
    </source>
</evidence>
<dbReference type="InterPro" id="IPR046341">
    <property type="entry name" value="SET_dom_sf"/>
</dbReference>
<evidence type="ECO:0000259" key="36">
    <source>
        <dbReference type="PROSITE" id="PS50868"/>
    </source>
</evidence>
<keyword evidence="17" id="KW-0156">Chromatin regulator</keyword>
<feature type="region of interest" description="Disordered" evidence="33">
    <location>
        <begin position="1322"/>
        <end position="1347"/>
    </location>
</feature>
<keyword evidence="16" id="KW-0832">Ubl conjugation</keyword>
<evidence type="ECO:0000256" key="24">
    <source>
        <dbReference type="ARBA" id="ARBA00023204"/>
    </source>
</evidence>
<dbReference type="Pfam" id="PF17907">
    <property type="entry name" value="AWS"/>
    <property type="match status" value="1"/>
</dbReference>
<feature type="region of interest" description="Disordered" evidence="33">
    <location>
        <begin position="1575"/>
        <end position="1605"/>
    </location>
</feature>
<evidence type="ECO:0000256" key="10">
    <source>
        <dbReference type="ARBA" id="ARBA00022679"/>
    </source>
</evidence>
<dbReference type="Pfam" id="PF00856">
    <property type="entry name" value="SET"/>
    <property type="match status" value="1"/>
</dbReference>
<dbReference type="InterPro" id="IPR044437">
    <property type="entry name" value="SETD2/Set2_SET"/>
</dbReference>
<feature type="compositionally biased region" description="Basic and acidic residues" evidence="33">
    <location>
        <begin position="695"/>
        <end position="777"/>
    </location>
</feature>
<proteinExistence type="predicted"/>
<feature type="compositionally biased region" description="Basic and acidic residues" evidence="33">
    <location>
        <begin position="2439"/>
        <end position="2452"/>
    </location>
</feature>
<keyword evidence="18" id="KW-0391">Immunity</keyword>
<evidence type="ECO:0000256" key="2">
    <source>
        <dbReference type="ARBA" id="ARBA00004286"/>
    </source>
</evidence>
<keyword evidence="25" id="KW-0539">Nucleus</keyword>
<dbReference type="SMART" id="SM00570">
    <property type="entry name" value="AWS"/>
    <property type="match status" value="1"/>
</dbReference>
<feature type="compositionally biased region" description="Polar residues" evidence="33">
    <location>
        <begin position="192"/>
        <end position="202"/>
    </location>
</feature>
<dbReference type="InterPro" id="IPR038190">
    <property type="entry name" value="SRI_sf"/>
</dbReference>
<keyword evidence="22" id="KW-0010">Activator</keyword>
<dbReference type="PROSITE" id="PS01159">
    <property type="entry name" value="WW_DOMAIN_1"/>
    <property type="match status" value="1"/>
</dbReference>
<feature type="region of interest" description="Disordered" evidence="33">
    <location>
        <begin position="1052"/>
        <end position="1078"/>
    </location>
</feature>
<feature type="compositionally biased region" description="Basic and acidic residues" evidence="33">
    <location>
        <begin position="1788"/>
        <end position="1797"/>
    </location>
</feature>
<organism evidence="38 39">
    <name type="scientific">Pelobates cultripes</name>
    <name type="common">Western spadefoot toad</name>
    <dbReference type="NCBI Taxonomy" id="61616"/>
    <lineage>
        <taxon>Eukaryota</taxon>
        <taxon>Metazoa</taxon>
        <taxon>Chordata</taxon>
        <taxon>Craniata</taxon>
        <taxon>Vertebrata</taxon>
        <taxon>Euteleostomi</taxon>
        <taxon>Amphibia</taxon>
        <taxon>Batrachia</taxon>
        <taxon>Anura</taxon>
        <taxon>Pelobatoidea</taxon>
        <taxon>Pelobatidae</taxon>
        <taxon>Pelobates</taxon>
    </lineage>
</organism>
<reference evidence="38" key="1">
    <citation type="submission" date="2022-03" db="EMBL/GenBank/DDBJ databases">
        <authorList>
            <person name="Alioto T."/>
            <person name="Alioto T."/>
            <person name="Gomez Garrido J."/>
        </authorList>
    </citation>
    <scope>NUCLEOTIDE SEQUENCE</scope>
</reference>
<evidence type="ECO:0000256" key="25">
    <source>
        <dbReference type="ARBA" id="ARBA00023242"/>
    </source>
</evidence>
<dbReference type="EMBL" id="OW240915">
    <property type="protein sequence ID" value="CAH2281809.1"/>
    <property type="molecule type" value="Genomic_DNA"/>
</dbReference>
<keyword evidence="23" id="KW-0804">Transcription</keyword>
<feature type="region of interest" description="Disordered" evidence="33">
    <location>
        <begin position="2719"/>
        <end position="2740"/>
    </location>
</feature>
<feature type="compositionally biased region" description="Basic and acidic residues" evidence="33">
    <location>
        <begin position="2331"/>
        <end position="2341"/>
    </location>
</feature>
<feature type="compositionally biased region" description="Basic and acidic residues" evidence="33">
    <location>
        <begin position="624"/>
        <end position="653"/>
    </location>
</feature>
<feature type="compositionally biased region" description="Basic and acidic residues" evidence="33">
    <location>
        <begin position="822"/>
        <end position="846"/>
    </location>
</feature>
<dbReference type="GO" id="GO:0046872">
    <property type="term" value="F:metal ion binding"/>
    <property type="evidence" value="ECO:0007669"/>
    <property type="project" value="UniProtKB-KW"/>
</dbReference>
<feature type="region of interest" description="Disordered" evidence="33">
    <location>
        <begin position="168"/>
        <end position="563"/>
    </location>
</feature>
<feature type="compositionally biased region" description="Acidic residues" evidence="33">
    <location>
        <begin position="1322"/>
        <end position="1341"/>
    </location>
</feature>
<evidence type="ECO:0000256" key="29">
    <source>
        <dbReference type="ARBA" id="ARBA00050548"/>
    </source>
</evidence>
<dbReference type="FunFam" id="1.10.1740.100:FF:000001">
    <property type="entry name" value="Histone-lysine N-methyltransferase"/>
    <property type="match status" value="1"/>
</dbReference>
<keyword evidence="19" id="KW-0805">Transcription regulation</keyword>
<feature type="domain" description="AWS" evidence="37">
    <location>
        <begin position="1922"/>
        <end position="1976"/>
    </location>
</feature>
<feature type="domain" description="SET" evidence="35">
    <location>
        <begin position="1978"/>
        <end position="2095"/>
    </location>
</feature>
<dbReference type="Pfam" id="PF00397">
    <property type="entry name" value="WW"/>
    <property type="match status" value="1"/>
</dbReference>
<feature type="region of interest" description="Disordered" evidence="33">
    <location>
        <begin position="1626"/>
        <end position="1676"/>
    </location>
</feature>
<feature type="compositionally biased region" description="Basic and acidic residues" evidence="33">
    <location>
        <begin position="784"/>
        <end position="814"/>
    </location>
</feature>
<feature type="region of interest" description="Disordered" evidence="33">
    <location>
        <begin position="1788"/>
        <end position="1817"/>
    </location>
</feature>
<feature type="compositionally biased region" description="Low complexity" evidence="33">
    <location>
        <begin position="231"/>
        <end position="241"/>
    </location>
</feature>
<protein>
    <recommendedName>
        <fullName evidence="30">Histone-lysine N-methyltransferase SETD2</fullName>
        <ecNumber evidence="3">2.1.1.359</ecNumber>
    </recommendedName>
    <alternativeName>
        <fullName evidence="31">Lysine N-methyltransferase 3A</fullName>
    </alternativeName>
    <alternativeName>
        <fullName evidence="32">Protein-lysine N-methyltransferase SETD2</fullName>
    </alternativeName>
    <alternativeName>
        <fullName evidence="26">SET domain-containing protein 2</fullName>
    </alternativeName>
</protein>
<dbReference type="CDD" id="cd19172">
    <property type="entry name" value="SET_SETD2"/>
    <property type="match status" value="1"/>
</dbReference>
<feature type="region of interest" description="Disordered" evidence="33">
    <location>
        <begin position="575"/>
        <end position="846"/>
    </location>
</feature>
<evidence type="ECO:0000256" key="4">
    <source>
        <dbReference type="ARBA" id="ARBA00022454"/>
    </source>
</evidence>
<keyword evidence="24" id="KW-0234">DNA repair</keyword>
<dbReference type="Gene3D" id="2.170.270.10">
    <property type="entry name" value="SET domain"/>
    <property type="match status" value="1"/>
</dbReference>
<keyword evidence="9" id="KW-0489">Methyltransferase</keyword>
<feature type="compositionally biased region" description="Polar residues" evidence="33">
    <location>
        <begin position="1798"/>
        <end position="1810"/>
    </location>
</feature>
<dbReference type="Proteomes" id="UP001295444">
    <property type="component" value="Chromosome 04"/>
</dbReference>